<comment type="caution">
    <text evidence="1">The sequence shown here is derived from an EMBL/GenBank/DDBJ whole genome shotgun (WGS) entry which is preliminary data.</text>
</comment>
<evidence type="ECO:0000313" key="2">
    <source>
        <dbReference type="Proteomes" id="UP001597211"/>
    </source>
</evidence>
<evidence type="ECO:0000313" key="1">
    <source>
        <dbReference type="EMBL" id="MFD1184260.1"/>
    </source>
</evidence>
<name>A0ABW3SI68_9BACL</name>
<reference evidence="2" key="1">
    <citation type="journal article" date="2019" name="Int. J. Syst. Evol. Microbiol.">
        <title>The Global Catalogue of Microorganisms (GCM) 10K type strain sequencing project: providing services to taxonomists for standard genome sequencing and annotation.</title>
        <authorList>
            <consortium name="The Broad Institute Genomics Platform"/>
            <consortium name="The Broad Institute Genome Sequencing Center for Infectious Disease"/>
            <person name="Wu L."/>
            <person name="Ma J."/>
        </authorList>
    </citation>
    <scope>NUCLEOTIDE SEQUENCE [LARGE SCALE GENOMIC DNA]</scope>
    <source>
        <strain evidence="2">CCUG 48216</strain>
    </source>
</reference>
<dbReference type="RefSeq" id="WP_270407264.1">
    <property type="nucleotide sequence ID" value="NZ_JAQDEO010000111.1"/>
</dbReference>
<sequence>MTAMTELFNFLEPWKEERSEIYTNELYKELSSSHILKEEKVSIVARRMDCDEVLFKLLNKPQKYAQVHLTWSGKPEKDIKWPRTKIYDSLEEWINTRMIIDNNEYETE</sequence>
<keyword evidence="2" id="KW-1185">Reference proteome</keyword>
<protein>
    <submittedName>
        <fullName evidence="1">Uncharacterized protein</fullName>
    </submittedName>
</protein>
<proteinExistence type="predicted"/>
<organism evidence="1 2">
    <name type="scientific">Paenibacillus timonensis</name>
    <dbReference type="NCBI Taxonomy" id="225915"/>
    <lineage>
        <taxon>Bacteria</taxon>
        <taxon>Bacillati</taxon>
        <taxon>Bacillota</taxon>
        <taxon>Bacilli</taxon>
        <taxon>Bacillales</taxon>
        <taxon>Paenibacillaceae</taxon>
        <taxon>Paenibacillus</taxon>
    </lineage>
</organism>
<dbReference type="EMBL" id="JBHTKZ010000077">
    <property type="protein sequence ID" value="MFD1184260.1"/>
    <property type="molecule type" value="Genomic_DNA"/>
</dbReference>
<gene>
    <name evidence="1" type="ORF">ACFQ2Z_23255</name>
</gene>
<dbReference type="Proteomes" id="UP001597211">
    <property type="component" value="Unassembled WGS sequence"/>
</dbReference>
<accession>A0ABW3SI68</accession>